<dbReference type="Proteomes" id="UP000715441">
    <property type="component" value="Unassembled WGS sequence"/>
</dbReference>
<dbReference type="EMBL" id="JAAXLS010000006">
    <property type="protein sequence ID" value="NKQ53552.1"/>
    <property type="molecule type" value="Genomic_DNA"/>
</dbReference>
<feature type="transmembrane region" description="Helical" evidence="2">
    <location>
        <begin position="12"/>
        <end position="36"/>
    </location>
</feature>
<evidence type="ECO:0000313" key="3">
    <source>
        <dbReference type="EMBL" id="NKQ53552.1"/>
    </source>
</evidence>
<feature type="transmembrane region" description="Helical" evidence="2">
    <location>
        <begin position="111"/>
        <end position="131"/>
    </location>
</feature>
<evidence type="ECO:0000313" key="4">
    <source>
        <dbReference type="Proteomes" id="UP000715441"/>
    </source>
</evidence>
<evidence type="ECO:0000256" key="1">
    <source>
        <dbReference type="SAM" id="MobiDB-lite"/>
    </source>
</evidence>
<evidence type="ECO:0008006" key="5">
    <source>
        <dbReference type="Google" id="ProtNLM"/>
    </source>
</evidence>
<keyword evidence="4" id="KW-1185">Reference proteome</keyword>
<accession>A0ABX1J1A7</accession>
<dbReference type="RefSeq" id="WP_168514606.1">
    <property type="nucleotide sequence ID" value="NZ_JAAXLS010000006.1"/>
</dbReference>
<organism evidence="3 4">
    <name type="scientific">Amycolatopsis acididurans</name>
    <dbReference type="NCBI Taxonomy" id="2724524"/>
    <lineage>
        <taxon>Bacteria</taxon>
        <taxon>Bacillati</taxon>
        <taxon>Actinomycetota</taxon>
        <taxon>Actinomycetes</taxon>
        <taxon>Pseudonocardiales</taxon>
        <taxon>Pseudonocardiaceae</taxon>
        <taxon>Amycolatopsis</taxon>
    </lineage>
</organism>
<name>A0ABX1J1A7_9PSEU</name>
<gene>
    <name evidence="3" type="ORF">HFP15_11740</name>
</gene>
<keyword evidence="2" id="KW-0472">Membrane</keyword>
<protein>
    <recommendedName>
        <fullName evidence="5">DUF2637 domain-containing protein</fullName>
    </recommendedName>
</protein>
<sequence length="265" mass="27269">MSREDTETRSGVTLWALWVPGLLVAIGAGVATAHGLYEVAVGAAVPQAIAWLYPLITDGLALVAYASTARLADGGRAYAWAVVVLAAGLSGLAQASYLAGGVGAAPAALRFGIGAWPAIAAAIVAHLLFLLGHDAAVSTESDEEPSTDTDEPARTSSIVPAVQTDAAPSVQPPVQGPVQPGPVRPTGKPKPAQRPAIESGESPRERARAAARRHARQHGQLPTVSQLVEMTDVARGTAGNALKELRDQRNQLHIVNETTSAGADQ</sequence>
<keyword evidence="2" id="KW-1133">Transmembrane helix</keyword>
<proteinExistence type="predicted"/>
<evidence type="ECO:0000256" key="2">
    <source>
        <dbReference type="SAM" id="Phobius"/>
    </source>
</evidence>
<keyword evidence="2" id="KW-0812">Transmembrane</keyword>
<feature type="region of interest" description="Disordered" evidence="1">
    <location>
        <begin position="244"/>
        <end position="265"/>
    </location>
</feature>
<feature type="region of interest" description="Disordered" evidence="1">
    <location>
        <begin position="165"/>
        <end position="232"/>
    </location>
</feature>
<comment type="caution">
    <text evidence="3">The sequence shown here is derived from an EMBL/GenBank/DDBJ whole genome shotgun (WGS) entry which is preliminary data.</text>
</comment>
<feature type="transmembrane region" description="Helical" evidence="2">
    <location>
        <begin position="78"/>
        <end position="99"/>
    </location>
</feature>
<feature type="compositionally biased region" description="Polar residues" evidence="1">
    <location>
        <begin position="251"/>
        <end position="265"/>
    </location>
</feature>
<feature type="compositionally biased region" description="Pro residues" evidence="1">
    <location>
        <begin position="170"/>
        <end position="183"/>
    </location>
</feature>
<reference evidence="3 4" key="1">
    <citation type="submission" date="2020-04" db="EMBL/GenBank/DDBJ databases">
        <title>Novel species.</title>
        <authorList>
            <person name="Teo W.F.A."/>
            <person name="Lipun K."/>
            <person name="Srisuk N."/>
            <person name="Duangmal K."/>
        </authorList>
    </citation>
    <scope>NUCLEOTIDE SEQUENCE [LARGE SCALE GENOMIC DNA]</scope>
    <source>
        <strain evidence="3 4">K13G38</strain>
    </source>
</reference>
<feature type="transmembrane region" description="Helical" evidence="2">
    <location>
        <begin position="48"/>
        <end position="66"/>
    </location>
</feature>